<evidence type="ECO:0000256" key="3">
    <source>
        <dbReference type="ARBA" id="ARBA00023125"/>
    </source>
</evidence>
<reference evidence="8" key="1">
    <citation type="journal article" date="2019" name="Int. J. Syst. Evol. Microbiol.">
        <title>The Global Catalogue of Microorganisms (GCM) 10K type strain sequencing project: providing services to taxonomists for standard genome sequencing and annotation.</title>
        <authorList>
            <consortium name="The Broad Institute Genomics Platform"/>
            <consortium name="The Broad Institute Genome Sequencing Center for Infectious Disease"/>
            <person name="Wu L."/>
            <person name="Ma J."/>
        </authorList>
    </citation>
    <scope>NUCLEOTIDE SEQUENCE [LARGE SCALE GENOMIC DNA]</scope>
    <source>
        <strain evidence="8">CCUG 55131</strain>
    </source>
</reference>
<evidence type="ECO:0000256" key="1">
    <source>
        <dbReference type="ARBA" id="ARBA00008857"/>
    </source>
</evidence>
<keyword evidence="3" id="KW-0238">DNA-binding</keyword>
<keyword evidence="8" id="KW-1185">Reference proteome</keyword>
<dbReference type="InterPro" id="IPR013762">
    <property type="entry name" value="Integrase-like_cat_sf"/>
</dbReference>
<dbReference type="Gene3D" id="1.10.150.130">
    <property type="match status" value="1"/>
</dbReference>
<dbReference type="PANTHER" id="PTHR30629:SF2">
    <property type="entry name" value="PROPHAGE INTEGRASE INTS-RELATED"/>
    <property type="match status" value="1"/>
</dbReference>
<keyword evidence="4" id="KW-0233">DNA recombination</keyword>
<comment type="caution">
    <text evidence="7">The sequence shown here is derived from an EMBL/GenBank/DDBJ whole genome shotgun (WGS) entry which is preliminary data.</text>
</comment>
<dbReference type="PROSITE" id="PS51898">
    <property type="entry name" value="TYR_RECOMBINASE"/>
    <property type="match status" value="1"/>
</dbReference>
<dbReference type="PANTHER" id="PTHR30629">
    <property type="entry name" value="PROPHAGE INTEGRASE"/>
    <property type="match status" value="1"/>
</dbReference>
<dbReference type="RefSeq" id="WP_377387961.1">
    <property type="nucleotide sequence ID" value="NZ_JBHUIX010000005.1"/>
</dbReference>
<dbReference type="Pfam" id="PF00589">
    <property type="entry name" value="Phage_integrase"/>
    <property type="match status" value="1"/>
</dbReference>
<dbReference type="InterPro" id="IPR050808">
    <property type="entry name" value="Phage_Integrase"/>
</dbReference>
<dbReference type="Gene3D" id="1.10.443.10">
    <property type="entry name" value="Intergrase catalytic core"/>
    <property type="match status" value="1"/>
</dbReference>
<dbReference type="InterPro" id="IPR002104">
    <property type="entry name" value="Integrase_catalytic"/>
</dbReference>
<name>A0ABW5A6J7_9RHOB</name>
<evidence type="ECO:0000256" key="4">
    <source>
        <dbReference type="ARBA" id="ARBA00023172"/>
    </source>
</evidence>
<dbReference type="InterPro" id="IPR010998">
    <property type="entry name" value="Integrase_recombinase_N"/>
</dbReference>
<evidence type="ECO:0000313" key="8">
    <source>
        <dbReference type="Proteomes" id="UP001597413"/>
    </source>
</evidence>
<dbReference type="InterPro" id="IPR011010">
    <property type="entry name" value="DNA_brk_join_enz"/>
</dbReference>
<dbReference type="Proteomes" id="UP001597413">
    <property type="component" value="Unassembled WGS sequence"/>
</dbReference>
<gene>
    <name evidence="7" type="ORF">ACFSM0_05020</name>
</gene>
<feature type="domain" description="Tyr recombinase" evidence="6">
    <location>
        <begin position="169"/>
        <end position="344"/>
    </location>
</feature>
<keyword evidence="2" id="KW-0229">DNA integration</keyword>
<dbReference type="SUPFAM" id="SSF56349">
    <property type="entry name" value="DNA breaking-rejoining enzymes"/>
    <property type="match status" value="1"/>
</dbReference>
<protein>
    <submittedName>
        <fullName evidence="7">Tyrosine-type recombinase/integrase</fullName>
    </submittedName>
</protein>
<organism evidence="7 8">
    <name type="scientific">Rhodobacter lacus</name>
    <dbReference type="NCBI Taxonomy" id="1641972"/>
    <lineage>
        <taxon>Bacteria</taxon>
        <taxon>Pseudomonadati</taxon>
        <taxon>Pseudomonadota</taxon>
        <taxon>Alphaproteobacteria</taxon>
        <taxon>Rhodobacterales</taxon>
        <taxon>Rhodobacter group</taxon>
        <taxon>Rhodobacter</taxon>
    </lineage>
</organism>
<evidence type="ECO:0000259" key="6">
    <source>
        <dbReference type="PROSITE" id="PS51898"/>
    </source>
</evidence>
<comment type="similarity">
    <text evidence="1">Belongs to the 'phage' integrase family.</text>
</comment>
<evidence type="ECO:0000313" key="7">
    <source>
        <dbReference type="EMBL" id="MFD2173451.1"/>
    </source>
</evidence>
<proteinExistence type="inferred from homology"/>
<feature type="region of interest" description="Disordered" evidence="5">
    <location>
        <begin position="347"/>
        <end position="371"/>
    </location>
</feature>
<dbReference type="EMBL" id="JBHUIX010000005">
    <property type="protein sequence ID" value="MFD2173451.1"/>
    <property type="molecule type" value="Genomic_DNA"/>
</dbReference>
<sequence length="371" mass="41732">MRVELKGLHRVRRKLADGTWRVYHYAWRGGPKIEAEPGTPEFLAEWHRLSKGRDDPDARFKGTLQLVINQYQRTPEFSALAESTRKDYVRRIAKRIEPKFGKMPLRAVEDDRARAHFLEWRDKLAEESGPREADYCFAVLARIVSWAHHRRIISKNQCERPGRLHSGSRAEIIWTEAEIEALLAAASPQVALPFAIALETGQRQSDVLHMTWAQYDGAAIRLRQSKTGKRLVVPLTAALRTRLDALRRDAPVICLNSRGKPWTADGFKSSFAEAKARAVAAGAERIRKLTFHDTRGTAVVNLAIAGCTVPEIASITGHALKDAEAILDAHYLGRDRRLGESAIEKLEEHSKRKHPVNRSVNAAPKRDGSAM</sequence>
<evidence type="ECO:0000256" key="2">
    <source>
        <dbReference type="ARBA" id="ARBA00022908"/>
    </source>
</evidence>
<evidence type="ECO:0000256" key="5">
    <source>
        <dbReference type="SAM" id="MobiDB-lite"/>
    </source>
</evidence>
<accession>A0ABW5A6J7</accession>